<dbReference type="PROSITE" id="PS50112">
    <property type="entry name" value="PAS"/>
    <property type="match status" value="3"/>
</dbReference>
<feature type="compositionally biased region" description="Basic and acidic residues" evidence="4">
    <location>
        <begin position="335"/>
        <end position="356"/>
    </location>
</feature>
<dbReference type="Pfam" id="PF13426">
    <property type="entry name" value="PAS_9"/>
    <property type="match status" value="3"/>
</dbReference>
<evidence type="ECO:0000256" key="4">
    <source>
        <dbReference type="SAM" id="MobiDB-lite"/>
    </source>
</evidence>
<feature type="domain" description="RGS" evidence="6">
    <location>
        <begin position="414"/>
        <end position="472"/>
    </location>
</feature>
<accession>A0AB34JD30</accession>
<reference evidence="7 8" key="1">
    <citation type="journal article" date="2024" name="Science">
        <title>Giant polyketide synthase enzymes in the biosynthesis of giant marine polyether toxins.</title>
        <authorList>
            <person name="Fallon T.R."/>
            <person name="Shende V.V."/>
            <person name="Wierzbicki I.H."/>
            <person name="Pendleton A.L."/>
            <person name="Watervoot N.F."/>
            <person name="Auber R.P."/>
            <person name="Gonzalez D.J."/>
            <person name="Wisecaver J.H."/>
            <person name="Moore B.S."/>
        </authorList>
    </citation>
    <scope>NUCLEOTIDE SEQUENCE [LARGE SCALE GENOMIC DNA]</scope>
    <source>
        <strain evidence="7 8">12B1</strain>
    </source>
</reference>
<keyword evidence="2" id="KW-0288">FMN</keyword>
<evidence type="ECO:0000256" key="1">
    <source>
        <dbReference type="ARBA" id="ARBA00022630"/>
    </source>
</evidence>
<dbReference type="PANTHER" id="PTHR47429">
    <property type="entry name" value="PROTEIN TWIN LOV 1"/>
    <property type="match status" value="1"/>
</dbReference>
<feature type="domain" description="PAS" evidence="5">
    <location>
        <begin position="763"/>
        <end position="808"/>
    </location>
</feature>
<dbReference type="Gene3D" id="3.30.450.20">
    <property type="entry name" value="PAS domain"/>
    <property type="match status" value="3"/>
</dbReference>
<keyword evidence="3" id="KW-0157">Chromophore</keyword>
<evidence type="ECO:0000259" key="5">
    <source>
        <dbReference type="PROSITE" id="PS50112"/>
    </source>
</evidence>
<dbReference type="CDD" id="cd00130">
    <property type="entry name" value="PAS"/>
    <property type="match status" value="3"/>
</dbReference>
<organism evidence="7 8">
    <name type="scientific">Prymnesium parvum</name>
    <name type="common">Toxic golden alga</name>
    <dbReference type="NCBI Taxonomy" id="97485"/>
    <lineage>
        <taxon>Eukaryota</taxon>
        <taxon>Haptista</taxon>
        <taxon>Haptophyta</taxon>
        <taxon>Prymnesiophyceae</taxon>
        <taxon>Prymnesiales</taxon>
        <taxon>Prymnesiaceae</taxon>
        <taxon>Prymnesium</taxon>
    </lineage>
</organism>
<dbReference type="PANTHER" id="PTHR47429:SF2">
    <property type="entry name" value="PROTEIN TWIN LOV 1"/>
    <property type="match status" value="1"/>
</dbReference>
<evidence type="ECO:0000256" key="2">
    <source>
        <dbReference type="ARBA" id="ARBA00022643"/>
    </source>
</evidence>
<dbReference type="GO" id="GO:0005634">
    <property type="term" value="C:nucleus"/>
    <property type="evidence" value="ECO:0007669"/>
    <property type="project" value="TreeGrafter"/>
</dbReference>
<keyword evidence="1" id="KW-0285">Flavoprotein</keyword>
<protein>
    <recommendedName>
        <fullName evidence="9">PAS domain-containing protein</fullName>
    </recommendedName>
</protein>
<feature type="compositionally biased region" description="Polar residues" evidence="4">
    <location>
        <begin position="371"/>
        <end position="382"/>
    </location>
</feature>
<sequence length="1084" mass="122644">MEEVHQGAVGSIHAFAAELASDEEKLKTSSQIVELLQLAHTDATQRKVSELARERVTLALNQNTANQLHDEVPSTAIVPDEEKDYVEMVAAQSAYRRVGLMNEVMMLRQTIQTAKVEEERKRDAQYEKQMEQRLVGMRMRQRARFVQLCQRQKHDEDELRKAHATEFATLLEEQAEEVHAIMEAVTAMITLGSKWTPPIKQAKAPWMLQLRKWRFHPSKELTEMQVSVHKLSDVSQSASKLVEFQHQANKLEKREKEAWQAKLMKATLGSDASSVLSQLLAQHKLAQTKMNDFHTKKFAATEKAHEAALKSLEGKFRLERLNLTESAKARRKANDRRMQEEEAELTKMKDRGDHHALGLGVRANQDKKRSSTNNEQQQSSKPSDLRTLLTATHSPDASQSMLLRLLWLDPASDPLRAIVRSPAGYALFFQMLDELSKRDKVNLVFWEQVQTVKAVKDAAKRKSEALKLHSTHWAIAQGAQPFPVDGGEAEELLDAKAERLLHELQDRWLTVFLSSDRGRQLASLVSSDTAFQFSTLPSLDHNDFIGQLAQALRGLKFAFAIVGMRKSGARVVNVNPAFESLTGYKEEEVLGQNLRMLQGTNTEQDVLVDIVQSLREGACFQAVLTNYRKDGTSFHNCMSLKPVHSSTGRYHYCVGLLADADIVHNFDEIDQVLSLIPDIFEGEHVNSPQERAQLPQRLQQLASACVSELAEAHLAKFLMSHHCNDDIIHETNLVSEIPYTFAKRLLWEGYTVPADAAHWLCSLVYILDSMRVPATITDVNLPGLPLIYVNREFCLLTGYRRSEAQGRNCRFLQGECTELEAVCAIVDALRHGKDTAVCITNYTRQGDTFENILFLRPVKDTKDAYRYVVGIQSLKDIIAQHFVEFARSRNLEKLLAVAEEEGMDELPVLDNDQSWIASLAAATKNHRFAIAVADMHVAGAPLVAVNDEFEKLTGYSVDEALGRNCRFLQGEDTEQDAVLRIVEALRVQEPLQLELTNYRRDGTQFKNLISLHPVHDSLGEYWYCIGLLVESATLSATEYDFLSQLCKFSIQKIGRESAEAREQELRAPIRNCYFEYIRVRKSSS</sequence>
<dbReference type="NCBIfam" id="TIGR00229">
    <property type="entry name" value="sensory_box"/>
    <property type="match status" value="2"/>
</dbReference>
<dbReference type="InterPro" id="IPR035965">
    <property type="entry name" value="PAS-like_dom_sf"/>
</dbReference>
<evidence type="ECO:0000256" key="3">
    <source>
        <dbReference type="ARBA" id="ARBA00022991"/>
    </source>
</evidence>
<dbReference type="InterPro" id="IPR016137">
    <property type="entry name" value="RGS"/>
</dbReference>
<dbReference type="SMART" id="SM00091">
    <property type="entry name" value="PAS"/>
    <property type="match status" value="3"/>
</dbReference>
<dbReference type="InterPro" id="IPR000014">
    <property type="entry name" value="PAS"/>
</dbReference>
<dbReference type="AlphaFoldDB" id="A0AB34JD30"/>
<proteinExistence type="predicted"/>
<evidence type="ECO:0008006" key="9">
    <source>
        <dbReference type="Google" id="ProtNLM"/>
    </source>
</evidence>
<keyword evidence="8" id="KW-1185">Reference proteome</keyword>
<dbReference type="Proteomes" id="UP001515480">
    <property type="component" value="Unassembled WGS sequence"/>
</dbReference>
<comment type="caution">
    <text evidence="7">The sequence shown here is derived from an EMBL/GenBank/DDBJ whole genome shotgun (WGS) entry which is preliminary data.</text>
</comment>
<feature type="region of interest" description="Disordered" evidence="4">
    <location>
        <begin position="327"/>
        <end position="386"/>
    </location>
</feature>
<evidence type="ECO:0000259" key="6">
    <source>
        <dbReference type="PROSITE" id="PS50132"/>
    </source>
</evidence>
<feature type="domain" description="PAS" evidence="5">
    <location>
        <begin position="942"/>
        <end position="974"/>
    </location>
</feature>
<name>A0AB34JD30_PRYPA</name>
<evidence type="ECO:0000313" key="7">
    <source>
        <dbReference type="EMBL" id="KAL1519027.1"/>
    </source>
</evidence>
<dbReference type="PROSITE" id="PS50132">
    <property type="entry name" value="RGS"/>
    <property type="match status" value="1"/>
</dbReference>
<evidence type="ECO:0000313" key="8">
    <source>
        <dbReference type="Proteomes" id="UP001515480"/>
    </source>
</evidence>
<gene>
    <name evidence="7" type="ORF">AB1Y20_003295</name>
</gene>
<feature type="domain" description="PAS" evidence="5">
    <location>
        <begin position="561"/>
        <end position="594"/>
    </location>
</feature>
<dbReference type="EMBL" id="JBGBPQ010000010">
    <property type="protein sequence ID" value="KAL1519027.1"/>
    <property type="molecule type" value="Genomic_DNA"/>
</dbReference>
<dbReference type="SUPFAM" id="SSF55785">
    <property type="entry name" value="PYP-like sensor domain (PAS domain)"/>
    <property type="match status" value="3"/>
</dbReference>